<reference evidence="11" key="1">
    <citation type="submission" date="2020-02" db="EMBL/GenBank/DDBJ databases">
        <authorList>
            <person name="Meier V. D."/>
        </authorList>
    </citation>
    <scope>NUCLEOTIDE SEQUENCE</scope>
    <source>
        <strain evidence="11">AVDCRST_MAG76</strain>
    </source>
</reference>
<evidence type="ECO:0000313" key="11">
    <source>
        <dbReference type="EMBL" id="CAA9269761.1"/>
    </source>
</evidence>
<dbReference type="InterPro" id="IPR000192">
    <property type="entry name" value="Aminotrans_V_dom"/>
</dbReference>
<dbReference type="Gene3D" id="1.10.260.50">
    <property type="match status" value="1"/>
</dbReference>
<evidence type="ECO:0000256" key="4">
    <source>
        <dbReference type="ARBA" id="ARBA00022723"/>
    </source>
</evidence>
<keyword evidence="5" id="KW-0663">Pyridoxal phosphate</keyword>
<keyword evidence="3 11" id="KW-0808">Transferase</keyword>
<evidence type="ECO:0000256" key="9">
    <source>
        <dbReference type="SAM" id="MobiDB-lite"/>
    </source>
</evidence>
<dbReference type="PANTHER" id="PTHR11601:SF34">
    <property type="entry name" value="CYSTEINE DESULFURASE"/>
    <property type="match status" value="1"/>
</dbReference>
<dbReference type="Gene3D" id="3.40.640.10">
    <property type="entry name" value="Type I PLP-dependent aspartate aminotransferase-like (Major domain)"/>
    <property type="match status" value="1"/>
</dbReference>
<sequence>MSPGALTDGRHYLDHASTSPLRPGVAEAMAPWLGAADPGRVHTEGRMARAALEDARDRIASALGCRASREVVLTSGATEAVAMATWGAIRRTPAGPVVAAAVEHSCVREWAARAGGGVVEPPVDAAARISLEGVDLRGAALVNVQWGNHEVGTRQPVGEVVAAARGAGALVHVDAAQAAGRVAIDFAALGADLVSVSAHKLGGPRGVGALLVRRGLRVEPLLVGGAQERMRRAGLEYVAGAVGFAAALDGVDPVAEGARQDQLTQRLLREAASAPGVIRFTPEERLPHIACFGLEAIEAEPVLLGLDQAGIAVHSGSSCSSELLEPSAVLEAMGVDGDRSLRVSVGWSTTDDDVTTFLTALPQVLAALGSLRT</sequence>
<dbReference type="EC" id="2.8.1.7" evidence="11"/>
<comment type="catalytic activity">
    <reaction evidence="8">
        <text>(sulfur carrier)-H + L-cysteine = (sulfur carrier)-SH + L-alanine</text>
        <dbReference type="Rhea" id="RHEA:43892"/>
        <dbReference type="Rhea" id="RHEA-COMP:14737"/>
        <dbReference type="Rhea" id="RHEA-COMP:14739"/>
        <dbReference type="ChEBI" id="CHEBI:29917"/>
        <dbReference type="ChEBI" id="CHEBI:35235"/>
        <dbReference type="ChEBI" id="CHEBI:57972"/>
        <dbReference type="ChEBI" id="CHEBI:64428"/>
        <dbReference type="EC" id="2.8.1.7"/>
    </reaction>
</comment>
<name>A0A6J4J438_9ACTN</name>
<dbReference type="PANTHER" id="PTHR11601">
    <property type="entry name" value="CYSTEINE DESULFURYLASE FAMILY MEMBER"/>
    <property type="match status" value="1"/>
</dbReference>
<evidence type="ECO:0000259" key="10">
    <source>
        <dbReference type="Pfam" id="PF00266"/>
    </source>
</evidence>
<keyword evidence="7" id="KW-0411">Iron-sulfur</keyword>
<feature type="domain" description="Aminotransferase class V" evidence="10">
    <location>
        <begin position="11"/>
        <end position="356"/>
    </location>
</feature>
<dbReference type="InterPro" id="IPR015422">
    <property type="entry name" value="PyrdxlP-dep_Trfase_small"/>
</dbReference>
<dbReference type="GO" id="GO:0046872">
    <property type="term" value="F:metal ion binding"/>
    <property type="evidence" value="ECO:0007669"/>
    <property type="project" value="UniProtKB-KW"/>
</dbReference>
<dbReference type="Pfam" id="PF00266">
    <property type="entry name" value="Aminotran_5"/>
    <property type="match status" value="1"/>
</dbReference>
<dbReference type="InterPro" id="IPR016454">
    <property type="entry name" value="Cysteine_dSase"/>
</dbReference>
<evidence type="ECO:0000256" key="3">
    <source>
        <dbReference type="ARBA" id="ARBA00022679"/>
    </source>
</evidence>
<evidence type="ECO:0000256" key="7">
    <source>
        <dbReference type="ARBA" id="ARBA00023014"/>
    </source>
</evidence>
<evidence type="ECO:0000256" key="6">
    <source>
        <dbReference type="ARBA" id="ARBA00023004"/>
    </source>
</evidence>
<dbReference type="AlphaFoldDB" id="A0A6J4J438"/>
<proteinExistence type="inferred from homology"/>
<dbReference type="EMBL" id="CADCSZ010000198">
    <property type="protein sequence ID" value="CAA9269761.1"/>
    <property type="molecule type" value="Genomic_DNA"/>
</dbReference>
<gene>
    <name evidence="11" type="ORF">AVDCRST_MAG76-3236</name>
</gene>
<comment type="cofactor">
    <cofactor evidence="1">
        <name>pyridoxal 5'-phosphate</name>
        <dbReference type="ChEBI" id="CHEBI:597326"/>
    </cofactor>
</comment>
<organism evidence="11">
    <name type="scientific">uncultured Acidimicrobiales bacterium</name>
    <dbReference type="NCBI Taxonomy" id="310071"/>
    <lineage>
        <taxon>Bacteria</taxon>
        <taxon>Bacillati</taxon>
        <taxon>Actinomycetota</taxon>
        <taxon>Acidimicrobiia</taxon>
        <taxon>Acidimicrobiales</taxon>
        <taxon>environmental samples</taxon>
    </lineage>
</organism>
<dbReference type="SUPFAM" id="SSF53383">
    <property type="entry name" value="PLP-dependent transferases"/>
    <property type="match status" value="1"/>
</dbReference>
<dbReference type="GO" id="GO:0031071">
    <property type="term" value="F:cysteine desulfurase activity"/>
    <property type="evidence" value="ECO:0007669"/>
    <property type="project" value="UniProtKB-EC"/>
</dbReference>
<dbReference type="InterPro" id="IPR015421">
    <property type="entry name" value="PyrdxlP-dep_Trfase_major"/>
</dbReference>
<dbReference type="InterPro" id="IPR015424">
    <property type="entry name" value="PyrdxlP-dep_Trfase"/>
</dbReference>
<evidence type="ECO:0000256" key="5">
    <source>
        <dbReference type="ARBA" id="ARBA00022898"/>
    </source>
</evidence>
<evidence type="ECO:0000256" key="2">
    <source>
        <dbReference type="ARBA" id="ARBA00006490"/>
    </source>
</evidence>
<dbReference type="Gene3D" id="3.90.1150.10">
    <property type="entry name" value="Aspartate Aminotransferase, domain 1"/>
    <property type="match status" value="1"/>
</dbReference>
<dbReference type="GO" id="GO:0051536">
    <property type="term" value="F:iron-sulfur cluster binding"/>
    <property type="evidence" value="ECO:0007669"/>
    <property type="project" value="UniProtKB-KW"/>
</dbReference>
<evidence type="ECO:0000256" key="1">
    <source>
        <dbReference type="ARBA" id="ARBA00001933"/>
    </source>
</evidence>
<evidence type="ECO:0000256" key="8">
    <source>
        <dbReference type="ARBA" id="ARBA00050776"/>
    </source>
</evidence>
<keyword evidence="4" id="KW-0479">Metal-binding</keyword>
<comment type="similarity">
    <text evidence="2">Belongs to the class-V pyridoxal-phosphate-dependent aminotransferase family. NifS/IscS subfamily.</text>
</comment>
<keyword evidence="6" id="KW-0408">Iron</keyword>
<dbReference type="PIRSF" id="PIRSF005572">
    <property type="entry name" value="NifS"/>
    <property type="match status" value="1"/>
</dbReference>
<protein>
    <submittedName>
        <fullName evidence="11">Cysteine desulfurase</fullName>
        <ecNumber evidence="11">2.8.1.7</ecNumber>
    </submittedName>
</protein>
<accession>A0A6J4J438</accession>
<feature type="region of interest" description="Disordered" evidence="9">
    <location>
        <begin position="1"/>
        <end position="21"/>
    </location>
</feature>